<feature type="region of interest" description="Disordered" evidence="7">
    <location>
        <begin position="182"/>
        <end position="216"/>
    </location>
</feature>
<feature type="region of interest" description="Disordered" evidence="7">
    <location>
        <begin position="83"/>
        <end position="129"/>
    </location>
</feature>
<dbReference type="PROSITE" id="PS51826">
    <property type="entry name" value="PSBD"/>
    <property type="match status" value="1"/>
</dbReference>
<dbReference type="InterPro" id="IPR023213">
    <property type="entry name" value="CAT-like_dom_sf"/>
</dbReference>
<dbReference type="FunFam" id="3.30.559.10:FF:000007">
    <property type="entry name" value="Dihydrolipoamide acetyltransferase component of pyruvate dehydrogenase complex"/>
    <property type="match status" value="1"/>
</dbReference>
<dbReference type="EC" id="2.3.1.-" evidence="6"/>
<sequence>MGVKFRLPDVGEGMTEAEVVRWLVREGETVASDQPVVEIQTDKAVVELPAPVPGKVGQIPWKEGDTVAVGEVLLVIDTDNESAHRETAAASEAAPAPEAKEESPSSLHHTLVEEETASPHRRRVLAAPSTRRLARDLGVEIQQVTGTGPGGRVTKEDVRKVAASLAESHGVIRFADRVARAAKKGSPADPDDTGVSSGGETEKAGDTGTITEEPLSPTRRVIADRLLFSVTRKPHATHFDELEAEGLVAWRHRLKEETGSGASPVGYLPILLKATAVALKRHPLLNAHFDEEKMTVRRFSPIHLGVAADTPRGLLVPVIRDVDRKSILQIADELRELTEAARLGRLMPDRMKGSTFTVSNAGALGGHFATPIINPPEVAILALHPVEQRPVVRDGELVPGWRMNVSLSFDHRILDGADAIRFTQTLGSYTADPGRLLLELT</sequence>
<dbReference type="Pfam" id="PF00364">
    <property type="entry name" value="Biotin_lipoyl"/>
    <property type="match status" value="1"/>
</dbReference>
<keyword evidence="5 6" id="KW-0012">Acyltransferase</keyword>
<dbReference type="InterPro" id="IPR000089">
    <property type="entry name" value="Biotin_lipoyl"/>
</dbReference>
<dbReference type="Gene3D" id="4.10.320.10">
    <property type="entry name" value="E3-binding domain"/>
    <property type="match status" value="1"/>
</dbReference>
<dbReference type="InterPro" id="IPR004167">
    <property type="entry name" value="PSBD"/>
</dbReference>
<dbReference type="Gene3D" id="3.30.559.10">
    <property type="entry name" value="Chloramphenicol acetyltransferase-like domain"/>
    <property type="match status" value="1"/>
</dbReference>
<dbReference type="OrthoDB" id="9805770at2"/>
<evidence type="ECO:0000256" key="6">
    <source>
        <dbReference type="RuleBase" id="RU003423"/>
    </source>
</evidence>
<organism evidence="10 11">
    <name type="scientific">Kroppenstedtia eburnea</name>
    <dbReference type="NCBI Taxonomy" id="714067"/>
    <lineage>
        <taxon>Bacteria</taxon>
        <taxon>Bacillati</taxon>
        <taxon>Bacillota</taxon>
        <taxon>Bacilli</taxon>
        <taxon>Bacillales</taxon>
        <taxon>Thermoactinomycetaceae</taxon>
        <taxon>Kroppenstedtia</taxon>
    </lineage>
</organism>
<keyword evidence="4 6" id="KW-0450">Lipoyl</keyword>
<dbReference type="InterPro" id="IPR003016">
    <property type="entry name" value="2-oxoA_DH_lipoyl-BS"/>
</dbReference>
<dbReference type="Gene3D" id="2.40.50.100">
    <property type="match status" value="1"/>
</dbReference>
<name>A0A1N7Q7T2_9BACL</name>
<dbReference type="GO" id="GO:0005737">
    <property type="term" value="C:cytoplasm"/>
    <property type="evidence" value="ECO:0007669"/>
    <property type="project" value="TreeGrafter"/>
</dbReference>
<evidence type="ECO:0000256" key="1">
    <source>
        <dbReference type="ARBA" id="ARBA00001938"/>
    </source>
</evidence>
<dbReference type="PANTHER" id="PTHR43178">
    <property type="entry name" value="DIHYDROLIPOAMIDE ACETYLTRANSFERASE COMPONENT OF PYRUVATE DEHYDROGENASE COMPLEX"/>
    <property type="match status" value="1"/>
</dbReference>
<evidence type="ECO:0000313" key="10">
    <source>
        <dbReference type="EMBL" id="SIT18913.1"/>
    </source>
</evidence>
<dbReference type="PROSITE" id="PS50968">
    <property type="entry name" value="BIOTINYL_LIPOYL"/>
    <property type="match status" value="1"/>
</dbReference>
<dbReference type="AlphaFoldDB" id="A0A1N7Q7T2"/>
<dbReference type="InterPro" id="IPR036625">
    <property type="entry name" value="E3-bd_dom_sf"/>
</dbReference>
<dbReference type="GO" id="GO:0016407">
    <property type="term" value="F:acetyltransferase activity"/>
    <property type="evidence" value="ECO:0007669"/>
    <property type="project" value="TreeGrafter"/>
</dbReference>
<evidence type="ECO:0000256" key="3">
    <source>
        <dbReference type="ARBA" id="ARBA00022679"/>
    </source>
</evidence>
<dbReference type="InterPro" id="IPR011053">
    <property type="entry name" value="Single_hybrid_motif"/>
</dbReference>
<keyword evidence="10" id="KW-0670">Pyruvate</keyword>
<evidence type="ECO:0000256" key="2">
    <source>
        <dbReference type="ARBA" id="ARBA00007317"/>
    </source>
</evidence>
<evidence type="ECO:0000256" key="4">
    <source>
        <dbReference type="ARBA" id="ARBA00022823"/>
    </source>
</evidence>
<evidence type="ECO:0000313" key="11">
    <source>
        <dbReference type="Proteomes" id="UP000186795"/>
    </source>
</evidence>
<dbReference type="InterPro" id="IPR001078">
    <property type="entry name" value="2-oxoacid_DH_actylTfrase"/>
</dbReference>
<dbReference type="Proteomes" id="UP000186795">
    <property type="component" value="Unassembled WGS sequence"/>
</dbReference>
<evidence type="ECO:0000259" key="9">
    <source>
        <dbReference type="PROSITE" id="PS51826"/>
    </source>
</evidence>
<dbReference type="EMBL" id="FTOD01000020">
    <property type="protein sequence ID" value="SIT18913.1"/>
    <property type="molecule type" value="Genomic_DNA"/>
</dbReference>
<evidence type="ECO:0000259" key="8">
    <source>
        <dbReference type="PROSITE" id="PS50968"/>
    </source>
</evidence>
<dbReference type="GO" id="GO:0031405">
    <property type="term" value="F:lipoic acid binding"/>
    <property type="evidence" value="ECO:0007669"/>
    <property type="project" value="TreeGrafter"/>
</dbReference>
<dbReference type="PROSITE" id="PS00189">
    <property type="entry name" value="LIPOYL"/>
    <property type="match status" value="1"/>
</dbReference>
<dbReference type="Pfam" id="PF00198">
    <property type="entry name" value="2-oxoacid_dh"/>
    <property type="match status" value="1"/>
</dbReference>
<keyword evidence="11" id="KW-1185">Reference proteome</keyword>
<evidence type="ECO:0000256" key="5">
    <source>
        <dbReference type="ARBA" id="ARBA00023315"/>
    </source>
</evidence>
<comment type="cofactor">
    <cofactor evidence="1 6">
        <name>(R)-lipoate</name>
        <dbReference type="ChEBI" id="CHEBI:83088"/>
    </cofactor>
</comment>
<dbReference type="SUPFAM" id="SSF52777">
    <property type="entry name" value="CoA-dependent acyltransferases"/>
    <property type="match status" value="1"/>
</dbReference>
<keyword evidence="3 6" id="KW-0808">Transferase</keyword>
<reference evidence="11" key="1">
    <citation type="submission" date="2017-01" db="EMBL/GenBank/DDBJ databases">
        <authorList>
            <person name="Varghese N."/>
            <person name="Submissions S."/>
        </authorList>
    </citation>
    <scope>NUCLEOTIDE SEQUENCE [LARGE SCALE GENOMIC DNA]</scope>
    <source>
        <strain evidence="11">DSM 45196</strain>
    </source>
</reference>
<feature type="compositionally biased region" description="Low complexity" evidence="7">
    <location>
        <begin position="88"/>
        <end position="97"/>
    </location>
</feature>
<proteinExistence type="inferred from homology"/>
<dbReference type="RefSeq" id="WP_076526529.1">
    <property type="nucleotide sequence ID" value="NZ_CP048103.1"/>
</dbReference>
<feature type="domain" description="Lipoyl-binding" evidence="8">
    <location>
        <begin position="2"/>
        <end position="77"/>
    </location>
</feature>
<dbReference type="PANTHER" id="PTHR43178:SF5">
    <property type="entry name" value="LIPOAMIDE ACYLTRANSFERASE COMPONENT OF BRANCHED-CHAIN ALPHA-KETO ACID DEHYDROGENASE COMPLEX, MITOCHONDRIAL"/>
    <property type="match status" value="1"/>
</dbReference>
<evidence type="ECO:0000256" key="7">
    <source>
        <dbReference type="SAM" id="MobiDB-lite"/>
    </source>
</evidence>
<gene>
    <name evidence="10" type="ORF">SAMN05421790_12017</name>
</gene>
<dbReference type="CDD" id="cd06849">
    <property type="entry name" value="lipoyl_domain"/>
    <property type="match status" value="1"/>
</dbReference>
<accession>A0A1N7Q7T2</accession>
<feature type="domain" description="Peripheral subunit-binding (PSBD)" evidence="9">
    <location>
        <begin position="125"/>
        <end position="162"/>
    </location>
</feature>
<dbReference type="SUPFAM" id="SSF51230">
    <property type="entry name" value="Single hybrid motif"/>
    <property type="match status" value="1"/>
</dbReference>
<comment type="similarity">
    <text evidence="2 6">Belongs to the 2-oxoacid dehydrogenase family.</text>
</comment>
<dbReference type="Pfam" id="PF02817">
    <property type="entry name" value="E3_binding"/>
    <property type="match status" value="1"/>
</dbReference>
<protein>
    <recommendedName>
        <fullName evidence="6">Dihydrolipoamide acetyltransferase component of pyruvate dehydrogenase complex</fullName>
        <ecNumber evidence="6">2.3.1.-</ecNumber>
    </recommendedName>
</protein>
<dbReference type="InterPro" id="IPR050743">
    <property type="entry name" value="2-oxoacid_DH_E2_comp"/>
</dbReference>
<dbReference type="SUPFAM" id="SSF47005">
    <property type="entry name" value="Peripheral subunit-binding domain of 2-oxo acid dehydrogenase complex"/>
    <property type="match status" value="1"/>
</dbReference>